<evidence type="ECO:0000313" key="4">
    <source>
        <dbReference type="Proteomes" id="UP001208570"/>
    </source>
</evidence>
<proteinExistence type="predicted"/>
<accession>A0AAD9JF24</accession>
<organism evidence="3 4">
    <name type="scientific">Paralvinella palmiformis</name>
    <dbReference type="NCBI Taxonomy" id="53620"/>
    <lineage>
        <taxon>Eukaryota</taxon>
        <taxon>Metazoa</taxon>
        <taxon>Spiralia</taxon>
        <taxon>Lophotrochozoa</taxon>
        <taxon>Annelida</taxon>
        <taxon>Polychaeta</taxon>
        <taxon>Sedentaria</taxon>
        <taxon>Canalipalpata</taxon>
        <taxon>Terebellida</taxon>
        <taxon>Terebelliformia</taxon>
        <taxon>Alvinellidae</taxon>
        <taxon>Paralvinella</taxon>
    </lineage>
</organism>
<dbReference type="AlphaFoldDB" id="A0AAD9JF24"/>
<name>A0AAD9JF24_9ANNE</name>
<dbReference type="Pfam" id="PF23713">
    <property type="entry name" value="WHD_Egal"/>
    <property type="match status" value="3"/>
</dbReference>
<dbReference type="EMBL" id="JAODUP010000360">
    <property type="protein sequence ID" value="KAK2151532.1"/>
    <property type="molecule type" value="Genomic_DNA"/>
</dbReference>
<reference evidence="3" key="1">
    <citation type="journal article" date="2023" name="Mol. Biol. Evol.">
        <title>Third-Generation Sequencing Reveals the Adaptive Role of the Epigenome in Three Deep-Sea Polychaetes.</title>
        <authorList>
            <person name="Perez M."/>
            <person name="Aroh O."/>
            <person name="Sun Y."/>
            <person name="Lan Y."/>
            <person name="Juniper S.K."/>
            <person name="Young C.R."/>
            <person name="Angers B."/>
            <person name="Qian P.Y."/>
        </authorList>
    </citation>
    <scope>NUCLEOTIDE SEQUENCE</scope>
    <source>
        <strain evidence="3">P08H-3</strain>
    </source>
</reference>
<gene>
    <name evidence="3" type="ORF">LSH36_360g01011</name>
</gene>
<dbReference type="InterPro" id="IPR056589">
    <property type="entry name" value="WH_Egal-1"/>
</dbReference>
<protein>
    <recommendedName>
        <fullName evidence="2">Egal-1 winged helix domain-containing protein</fullName>
    </recommendedName>
</protein>
<sequence length="601" mass="65873">MSDEPGHKAMLYFLEVLMNSNGPLTISQLAGRFGSRSFTAEMRTAAGGNEVGLKKFLLKYPSLFTVRGNMVSLFDGSKATGEDEESTASSNSSGSTNIPAPRPLPDISAEMEAVQYFQGKLMKKEERWIPIRSLAGHLSQASMAVRNVVGPQLEFQKWLLRHPHIFEVQGELVGLRDGIAAVATPAIPPRRNQDAISAKMSTSAISNYKAPPPPKTPPPQRRLPPRTPPTLRRSHSFSEKRAQAIMAQTSSFDPRPLASLPPSTPGTRRRGLAPITMTANEYNAVRFLKDVLEKNGPMKMESIIIHFSQAAEGIRKTIGWAKPDLEDFVRRNANVFSVDNEMVNVIKNAKLNNVIITGSRPQGGHLSSIRTLSGRKGKVFHVAKLWGIIDLGKHEHVFFDKSIMVHPLDDLQKEYSVGETLYFNAVLAPKTSRAKWRATRVWKEFEVEPSDNDSEFSSTDHTTLNLISPSMSIEDEINQFLPQKEDDELDTLTDKYSDAAPSAAGVVTVWNFRDGDSSPPSNELGSSSVTMVPESYQMSAATLGEMKTASAHIISIPGANLVNGITSDKVLSSSAKKSVEVGCQTVSTGDIIATQLYHESE</sequence>
<evidence type="ECO:0000313" key="3">
    <source>
        <dbReference type="EMBL" id="KAK2151532.1"/>
    </source>
</evidence>
<feature type="domain" description="Egal-1 winged helix" evidence="2">
    <location>
        <begin position="282"/>
        <end position="346"/>
    </location>
</feature>
<dbReference type="Proteomes" id="UP001208570">
    <property type="component" value="Unassembled WGS sequence"/>
</dbReference>
<feature type="domain" description="Egal-1 winged helix" evidence="2">
    <location>
        <begin position="112"/>
        <end position="177"/>
    </location>
</feature>
<feature type="region of interest" description="Disordered" evidence="1">
    <location>
        <begin position="77"/>
        <end position="104"/>
    </location>
</feature>
<feature type="compositionally biased region" description="Pro residues" evidence="1">
    <location>
        <begin position="210"/>
        <end position="228"/>
    </location>
</feature>
<evidence type="ECO:0000259" key="2">
    <source>
        <dbReference type="Pfam" id="PF23713"/>
    </source>
</evidence>
<feature type="region of interest" description="Disordered" evidence="1">
    <location>
        <begin position="204"/>
        <end position="271"/>
    </location>
</feature>
<feature type="domain" description="Egal-1 winged helix" evidence="2">
    <location>
        <begin position="7"/>
        <end position="73"/>
    </location>
</feature>
<keyword evidence="4" id="KW-1185">Reference proteome</keyword>
<evidence type="ECO:0000256" key="1">
    <source>
        <dbReference type="SAM" id="MobiDB-lite"/>
    </source>
</evidence>
<feature type="compositionally biased region" description="Low complexity" evidence="1">
    <location>
        <begin position="87"/>
        <end position="97"/>
    </location>
</feature>
<comment type="caution">
    <text evidence="3">The sequence shown here is derived from an EMBL/GenBank/DDBJ whole genome shotgun (WGS) entry which is preliminary data.</text>
</comment>